<dbReference type="PANTHER" id="PTHR22993:SF9">
    <property type="entry name" value="FORMAMIDOPYRIMIDINE-DNA GLYCOSYLASE"/>
    <property type="match status" value="1"/>
</dbReference>
<dbReference type="InterPro" id="IPR000214">
    <property type="entry name" value="Znf_DNA_glyclase/AP_lyase"/>
</dbReference>
<name>A0A939QHD4_9MICO</name>
<dbReference type="SUPFAM" id="SSF46946">
    <property type="entry name" value="S13-like H2TH domain"/>
    <property type="match status" value="1"/>
</dbReference>
<dbReference type="SUPFAM" id="SSF57716">
    <property type="entry name" value="Glucocorticoid receptor-like (DNA-binding domain)"/>
    <property type="match status" value="1"/>
</dbReference>
<dbReference type="GO" id="GO:0006284">
    <property type="term" value="P:base-excision repair"/>
    <property type="evidence" value="ECO:0007669"/>
    <property type="project" value="InterPro"/>
</dbReference>
<evidence type="ECO:0000256" key="5">
    <source>
        <dbReference type="ARBA" id="ARBA00022771"/>
    </source>
</evidence>
<evidence type="ECO:0000256" key="4">
    <source>
        <dbReference type="ARBA" id="ARBA00022763"/>
    </source>
</evidence>
<dbReference type="GO" id="GO:0003684">
    <property type="term" value="F:damaged DNA binding"/>
    <property type="evidence" value="ECO:0007669"/>
    <property type="project" value="InterPro"/>
</dbReference>
<evidence type="ECO:0000256" key="10">
    <source>
        <dbReference type="ARBA" id="ARBA00023239"/>
    </source>
</evidence>
<evidence type="ECO:0000256" key="9">
    <source>
        <dbReference type="ARBA" id="ARBA00023204"/>
    </source>
</evidence>
<dbReference type="InterPro" id="IPR012319">
    <property type="entry name" value="FPG_cat"/>
</dbReference>
<comment type="similarity">
    <text evidence="2">Belongs to the FPG family.</text>
</comment>
<dbReference type="InterPro" id="IPR035937">
    <property type="entry name" value="FPG_N"/>
</dbReference>
<keyword evidence="11" id="KW-0511">Multifunctional enzyme</keyword>
<dbReference type="Gene3D" id="3.20.190.10">
    <property type="entry name" value="MutM-like, N-terminal"/>
    <property type="match status" value="1"/>
</dbReference>
<evidence type="ECO:0000256" key="6">
    <source>
        <dbReference type="ARBA" id="ARBA00022801"/>
    </source>
</evidence>
<comment type="catalytic activity">
    <reaction evidence="1">
        <text>Hydrolysis of DNA containing ring-opened 7-methylguanine residues, releasing 2,6-diamino-4-hydroxy-5-(N-methyl)formamidopyrimidine.</text>
        <dbReference type="EC" id="3.2.2.23"/>
    </reaction>
</comment>
<keyword evidence="7" id="KW-0862">Zinc</keyword>
<keyword evidence="9" id="KW-0234">DNA repair</keyword>
<dbReference type="InterPro" id="IPR015886">
    <property type="entry name" value="H2TH_FPG"/>
</dbReference>
<keyword evidence="12" id="KW-0326">Glycosidase</keyword>
<organism evidence="16 17">
    <name type="scientific">Microbacterium stercoris</name>
    <dbReference type="NCBI Taxonomy" id="2820289"/>
    <lineage>
        <taxon>Bacteria</taxon>
        <taxon>Bacillati</taxon>
        <taxon>Actinomycetota</taxon>
        <taxon>Actinomycetes</taxon>
        <taxon>Micrococcales</taxon>
        <taxon>Microbacteriaceae</taxon>
        <taxon>Microbacterium</taxon>
    </lineage>
</organism>
<dbReference type="Gene3D" id="1.10.8.50">
    <property type="match status" value="1"/>
</dbReference>
<dbReference type="InterPro" id="IPR010979">
    <property type="entry name" value="Ribosomal_uS13-like_H2TH"/>
</dbReference>
<evidence type="ECO:0000256" key="13">
    <source>
        <dbReference type="PROSITE-ProRule" id="PRU00391"/>
    </source>
</evidence>
<dbReference type="GO" id="GO:0034039">
    <property type="term" value="F:8-oxo-7,8-dihydroguanine DNA N-glycosylase activity"/>
    <property type="evidence" value="ECO:0007669"/>
    <property type="project" value="TreeGrafter"/>
</dbReference>
<dbReference type="GO" id="GO:0008270">
    <property type="term" value="F:zinc ion binding"/>
    <property type="evidence" value="ECO:0007669"/>
    <property type="project" value="UniProtKB-KW"/>
</dbReference>
<evidence type="ECO:0000259" key="15">
    <source>
        <dbReference type="PROSITE" id="PS51068"/>
    </source>
</evidence>
<protein>
    <submittedName>
        <fullName evidence="16">Fpg/Nei family DNA glycosylase</fullName>
    </submittedName>
</protein>
<accession>A0A939QHD4</accession>
<dbReference type="AlphaFoldDB" id="A0A939QHD4"/>
<evidence type="ECO:0000256" key="12">
    <source>
        <dbReference type="ARBA" id="ARBA00023295"/>
    </source>
</evidence>
<dbReference type="Pfam" id="PF01149">
    <property type="entry name" value="Fapy_DNA_glyco"/>
    <property type="match status" value="1"/>
</dbReference>
<proteinExistence type="inferred from homology"/>
<feature type="domain" description="Formamidopyrimidine-DNA glycosylase catalytic" evidence="15">
    <location>
        <begin position="2"/>
        <end position="116"/>
    </location>
</feature>
<keyword evidence="4" id="KW-0227">DNA damage</keyword>
<comment type="caution">
    <text evidence="16">The sequence shown here is derived from an EMBL/GenBank/DDBJ whole genome shotgun (WGS) entry which is preliminary data.</text>
</comment>
<evidence type="ECO:0000256" key="7">
    <source>
        <dbReference type="ARBA" id="ARBA00022833"/>
    </source>
</evidence>
<dbReference type="EMBL" id="JAGFOA010000002">
    <property type="protein sequence ID" value="MBO3662962.1"/>
    <property type="molecule type" value="Genomic_DNA"/>
</dbReference>
<evidence type="ECO:0000256" key="8">
    <source>
        <dbReference type="ARBA" id="ARBA00023125"/>
    </source>
</evidence>
<dbReference type="PROSITE" id="PS51068">
    <property type="entry name" value="FPG_CAT"/>
    <property type="match status" value="1"/>
</dbReference>
<dbReference type="Proteomes" id="UP000680132">
    <property type="component" value="Unassembled WGS sequence"/>
</dbReference>
<reference evidence="16" key="1">
    <citation type="submission" date="2021-03" db="EMBL/GenBank/DDBJ databases">
        <title>Microbacterium sp. nov., a novel actinobacterium isolated from cow dung.</title>
        <authorList>
            <person name="Zhang L."/>
        </authorList>
    </citation>
    <scope>NUCLEOTIDE SEQUENCE</scope>
    <source>
        <strain evidence="16">NEAU-LLB</strain>
    </source>
</reference>
<sequence>MPESPEVDALAGFLRAELTGRTIREIEVEEFRAWKTRARPAEEMAGRTITGVRRFGKHLALDTSDAQGSGPSLLISFGRAGWARWNAEDLPEAPTIVRVHFDGDGRLALTDAGDWLSLGVSVTDDPTTEPSVAKLGPDPILPSFTRATLDGIVGGRRKQLKALLQEQESLAGIGNAYSDEILFVARLAPDVHASALDEEERGRLFDAITGVLGEAFAARRDVPIAEQKAAKVAAMRVHGRTGEPCPECGGVVEDVPGSKGNAQWCPACQAG</sequence>
<keyword evidence="8" id="KW-0238">DNA-binding</keyword>
<dbReference type="SMART" id="SM00898">
    <property type="entry name" value="Fapy_DNA_glyco"/>
    <property type="match status" value="1"/>
</dbReference>
<evidence type="ECO:0000313" key="17">
    <source>
        <dbReference type="Proteomes" id="UP000680132"/>
    </source>
</evidence>
<dbReference type="RefSeq" id="WP_208501446.1">
    <property type="nucleotide sequence ID" value="NZ_JAGFOA010000002.1"/>
</dbReference>
<dbReference type="SUPFAM" id="SSF81624">
    <property type="entry name" value="N-terminal domain of MutM-like DNA repair proteins"/>
    <property type="match status" value="1"/>
</dbReference>
<dbReference type="Pfam" id="PF06831">
    <property type="entry name" value="H2TH"/>
    <property type="match status" value="1"/>
</dbReference>
<dbReference type="PROSITE" id="PS51066">
    <property type="entry name" value="ZF_FPG_2"/>
    <property type="match status" value="1"/>
</dbReference>
<evidence type="ECO:0000256" key="1">
    <source>
        <dbReference type="ARBA" id="ARBA00001668"/>
    </source>
</evidence>
<dbReference type="GO" id="GO:0016829">
    <property type="term" value="F:lyase activity"/>
    <property type="evidence" value="ECO:0007669"/>
    <property type="project" value="UniProtKB-KW"/>
</dbReference>
<feature type="domain" description="FPG-type" evidence="14">
    <location>
        <begin position="236"/>
        <end position="270"/>
    </location>
</feature>
<evidence type="ECO:0000256" key="11">
    <source>
        <dbReference type="ARBA" id="ARBA00023268"/>
    </source>
</evidence>
<gene>
    <name evidence="16" type="ORF">J5V96_05485</name>
</gene>
<keyword evidence="17" id="KW-1185">Reference proteome</keyword>
<evidence type="ECO:0000259" key="14">
    <source>
        <dbReference type="PROSITE" id="PS51066"/>
    </source>
</evidence>
<evidence type="ECO:0000256" key="3">
    <source>
        <dbReference type="ARBA" id="ARBA00022723"/>
    </source>
</evidence>
<evidence type="ECO:0000256" key="2">
    <source>
        <dbReference type="ARBA" id="ARBA00009409"/>
    </source>
</evidence>
<keyword evidence="10" id="KW-0456">Lyase</keyword>
<dbReference type="PANTHER" id="PTHR22993">
    <property type="entry name" value="FORMAMIDOPYRIMIDINE-DNA GLYCOSYLASE"/>
    <property type="match status" value="1"/>
</dbReference>
<keyword evidence="5 13" id="KW-0863">Zinc-finger</keyword>
<keyword evidence="6" id="KW-0378">Hydrolase</keyword>
<dbReference type="GO" id="GO:0003906">
    <property type="term" value="F:DNA-(apurinic or apyrimidinic site) endonuclease activity"/>
    <property type="evidence" value="ECO:0007669"/>
    <property type="project" value="InterPro"/>
</dbReference>
<evidence type="ECO:0000313" key="16">
    <source>
        <dbReference type="EMBL" id="MBO3662962.1"/>
    </source>
</evidence>
<keyword evidence="3" id="KW-0479">Metal-binding</keyword>
<dbReference type="SMART" id="SM01232">
    <property type="entry name" value="H2TH"/>
    <property type="match status" value="1"/>
</dbReference>